<dbReference type="EMBL" id="JAEFBJ010000003">
    <property type="protein sequence ID" value="KAG7633546.1"/>
    <property type="molecule type" value="Genomic_DNA"/>
</dbReference>
<dbReference type="InterPro" id="IPR013187">
    <property type="entry name" value="F-box-assoc_dom_typ3"/>
</dbReference>
<reference evidence="2 3" key="1">
    <citation type="submission" date="2020-12" db="EMBL/GenBank/DDBJ databases">
        <title>Concerted genomic and epigenomic changes stabilize Arabidopsis allopolyploids.</title>
        <authorList>
            <person name="Chen Z."/>
        </authorList>
    </citation>
    <scope>NUCLEOTIDE SEQUENCE [LARGE SCALE GENOMIC DNA]</scope>
    <source>
        <strain evidence="2">As9502</strain>
        <tissue evidence="2">Leaf</tissue>
    </source>
</reference>
<dbReference type="InterPro" id="IPR001810">
    <property type="entry name" value="F-box_dom"/>
</dbReference>
<dbReference type="PANTHER" id="PTHR31111:SF94">
    <property type="entry name" value="E3 UBIQUITIN-PROTEIN LIGASE SGIP1"/>
    <property type="match status" value="1"/>
</dbReference>
<proteinExistence type="predicted"/>
<dbReference type="Pfam" id="PF00646">
    <property type="entry name" value="F-box"/>
    <property type="match status" value="1"/>
</dbReference>
<gene>
    <name evidence="2" type="ORF">ISN44_As03g038400</name>
</gene>
<comment type="caution">
    <text evidence="2">The sequence shown here is derived from an EMBL/GenBank/DDBJ whole genome shotgun (WGS) entry which is preliminary data.</text>
</comment>
<evidence type="ECO:0000313" key="2">
    <source>
        <dbReference type="EMBL" id="KAG7633546.1"/>
    </source>
</evidence>
<dbReference type="SMART" id="SM00256">
    <property type="entry name" value="FBOX"/>
    <property type="match status" value="1"/>
</dbReference>
<accession>A0A8T2FDR9</accession>
<sequence length="385" mass="44290">MEKPQKEVTRPSNSRRVYSKEIPIDLLIEIFSRLSTGDIARCRCVSKLWSSVPRLRDFTELFLKISSARPRILFTFLHNGKRMFYSISQHLHSDPSSSPLVPYYHMSFSKGMVPSYDNEIHAPVRGFLCSKASVYNPSTGECIPLPRASSKRIERTYFGYDPIDKLFKVLCVPKVLLASEDFACRVSTLGTGEVCWRMIQCSLPHRPFRDEICIDGVLYYLAKCIGNKTREPYMVVCFDVRSEKFKFLVVENIIWCSGLISCKGKLGILWPVPTGDQSHEVTRSFVLRVLEDANKLIWSRTVYTLPFNWKKLVNKSLYIVGMTSGGEIVLSTRHLKYPFYIVYYNPVNNTAAKIEIQFGNIANKKAENSRIYTFIDHVENVEHMD</sequence>
<dbReference type="Proteomes" id="UP000694251">
    <property type="component" value="Chromosome 3"/>
</dbReference>
<feature type="domain" description="F-box" evidence="1">
    <location>
        <begin position="22"/>
        <end position="62"/>
    </location>
</feature>
<dbReference type="Pfam" id="PF08268">
    <property type="entry name" value="FBA_3"/>
    <property type="match status" value="1"/>
</dbReference>
<dbReference type="NCBIfam" id="TIGR01640">
    <property type="entry name" value="F_box_assoc_1"/>
    <property type="match status" value="1"/>
</dbReference>
<name>A0A8T2FDR9_ARASU</name>
<dbReference type="OrthoDB" id="1096557at2759"/>
<dbReference type="InterPro" id="IPR017451">
    <property type="entry name" value="F-box-assoc_interact_dom"/>
</dbReference>
<dbReference type="PANTHER" id="PTHR31111">
    <property type="entry name" value="BNAA05G37150D PROTEIN-RELATED"/>
    <property type="match status" value="1"/>
</dbReference>
<protein>
    <submittedName>
        <fullName evidence="2">F-box associated domain type 3</fullName>
    </submittedName>
</protein>
<evidence type="ECO:0000259" key="1">
    <source>
        <dbReference type="SMART" id="SM00256"/>
    </source>
</evidence>
<dbReference type="AlphaFoldDB" id="A0A8T2FDR9"/>
<keyword evidence="3" id="KW-1185">Reference proteome</keyword>
<evidence type="ECO:0000313" key="3">
    <source>
        <dbReference type="Proteomes" id="UP000694251"/>
    </source>
</evidence>
<organism evidence="2 3">
    <name type="scientific">Arabidopsis suecica</name>
    <name type="common">Swedish thale-cress</name>
    <name type="synonym">Cardaminopsis suecica</name>
    <dbReference type="NCBI Taxonomy" id="45249"/>
    <lineage>
        <taxon>Eukaryota</taxon>
        <taxon>Viridiplantae</taxon>
        <taxon>Streptophyta</taxon>
        <taxon>Embryophyta</taxon>
        <taxon>Tracheophyta</taxon>
        <taxon>Spermatophyta</taxon>
        <taxon>Magnoliopsida</taxon>
        <taxon>eudicotyledons</taxon>
        <taxon>Gunneridae</taxon>
        <taxon>Pentapetalae</taxon>
        <taxon>rosids</taxon>
        <taxon>malvids</taxon>
        <taxon>Brassicales</taxon>
        <taxon>Brassicaceae</taxon>
        <taxon>Camelineae</taxon>
        <taxon>Arabidopsis</taxon>
    </lineage>
</organism>